<accession>A0A6A4GKX8</accession>
<reference evidence="2" key="1">
    <citation type="journal article" date="2019" name="Environ. Microbiol.">
        <title>Fungal ecological strategies reflected in gene transcription - a case study of two litter decomposers.</title>
        <authorList>
            <person name="Barbi F."/>
            <person name="Kohler A."/>
            <person name="Barry K."/>
            <person name="Baskaran P."/>
            <person name="Daum C."/>
            <person name="Fauchery L."/>
            <person name="Ihrmark K."/>
            <person name="Kuo A."/>
            <person name="LaButti K."/>
            <person name="Lipzen A."/>
            <person name="Morin E."/>
            <person name="Grigoriev I.V."/>
            <person name="Henrissat B."/>
            <person name="Lindahl B."/>
            <person name="Martin F."/>
        </authorList>
    </citation>
    <scope>NUCLEOTIDE SEQUENCE</scope>
    <source>
        <strain evidence="2">JB14</strain>
    </source>
</reference>
<evidence type="ECO:0000313" key="3">
    <source>
        <dbReference type="Proteomes" id="UP000799118"/>
    </source>
</evidence>
<feature type="transmembrane region" description="Helical" evidence="1">
    <location>
        <begin position="141"/>
        <end position="162"/>
    </location>
</feature>
<proteinExistence type="predicted"/>
<dbReference type="Proteomes" id="UP000799118">
    <property type="component" value="Unassembled WGS sequence"/>
</dbReference>
<keyword evidence="1" id="KW-0472">Membrane</keyword>
<evidence type="ECO:0000313" key="2">
    <source>
        <dbReference type="EMBL" id="KAE9385935.1"/>
    </source>
</evidence>
<dbReference type="EMBL" id="ML769930">
    <property type="protein sequence ID" value="KAE9385935.1"/>
    <property type="molecule type" value="Genomic_DNA"/>
</dbReference>
<name>A0A6A4GKX8_9AGAR</name>
<feature type="transmembrane region" description="Helical" evidence="1">
    <location>
        <begin position="104"/>
        <end position="129"/>
    </location>
</feature>
<feature type="transmembrane region" description="Helical" evidence="1">
    <location>
        <begin position="22"/>
        <end position="46"/>
    </location>
</feature>
<feature type="transmembrane region" description="Helical" evidence="1">
    <location>
        <begin position="222"/>
        <end position="244"/>
    </location>
</feature>
<feature type="transmembrane region" description="Helical" evidence="1">
    <location>
        <begin position="182"/>
        <end position="201"/>
    </location>
</feature>
<evidence type="ECO:0000256" key="1">
    <source>
        <dbReference type="SAM" id="Phobius"/>
    </source>
</evidence>
<keyword evidence="1" id="KW-1133">Transmembrane helix</keyword>
<keyword evidence="1" id="KW-0812">Transmembrane</keyword>
<sequence>MTTNTEDGLLVSMGFNLYWNTVIYVIGAVMYGLYLAIFAVCLGMILTRPRKSRASKALLVAILLLFVATTAYFIIQTIGLLGLIDVYLREPHIPLPDRFEQYKLQFSVMALLSGWPMINWIISDLIVLWHTWVLYPGNTAVRVSVGIFAAANTALWISQNTLTDVDILKNTLLPEVEGQMSLASRCMSLGTNALGTAFIAWKAWRHYRMMKGIPTRLTDVTRILIILVESGLIFVVIQLLMAILNSLQGNLDGANTPPVTLASMAITNASIYLGAILPTLTVIIVWSNKSLQATISSEIESRPSSSRPIAPPISTIRFADNLSAAESGGSVMDDSDSYLDYAEQNHGQLEIYDIEAGQKLEGKHSIIS</sequence>
<dbReference type="OrthoDB" id="3029622at2759"/>
<feature type="transmembrane region" description="Helical" evidence="1">
    <location>
        <begin position="264"/>
        <end position="286"/>
    </location>
</feature>
<protein>
    <submittedName>
        <fullName evidence="2">Uncharacterized protein</fullName>
    </submittedName>
</protein>
<dbReference type="AlphaFoldDB" id="A0A6A4GKX8"/>
<feature type="transmembrane region" description="Helical" evidence="1">
    <location>
        <begin position="58"/>
        <end position="84"/>
    </location>
</feature>
<keyword evidence="3" id="KW-1185">Reference proteome</keyword>
<organism evidence="2 3">
    <name type="scientific">Gymnopus androsaceus JB14</name>
    <dbReference type="NCBI Taxonomy" id="1447944"/>
    <lineage>
        <taxon>Eukaryota</taxon>
        <taxon>Fungi</taxon>
        <taxon>Dikarya</taxon>
        <taxon>Basidiomycota</taxon>
        <taxon>Agaricomycotina</taxon>
        <taxon>Agaricomycetes</taxon>
        <taxon>Agaricomycetidae</taxon>
        <taxon>Agaricales</taxon>
        <taxon>Marasmiineae</taxon>
        <taxon>Omphalotaceae</taxon>
        <taxon>Gymnopus</taxon>
    </lineage>
</organism>
<gene>
    <name evidence="2" type="ORF">BT96DRAFT_928572</name>
</gene>